<evidence type="ECO:0000313" key="2">
    <source>
        <dbReference type="EMBL" id="SFS01359.1"/>
    </source>
</evidence>
<evidence type="ECO:0000313" key="3">
    <source>
        <dbReference type="Proteomes" id="UP000199024"/>
    </source>
</evidence>
<keyword evidence="1" id="KW-0812">Transmembrane</keyword>
<keyword evidence="1" id="KW-1133">Transmembrane helix</keyword>
<dbReference type="AlphaFoldDB" id="A0A1I6LD38"/>
<sequence length="397" mass="43214">MGDVEALVGRITAAPQISGSPKLREFFLYVMDCYMRQAPEEATEQQIGIHVFGRRPGFNSSDDSIVRSQARLLRMKLAVYFASEGADEPVVIEIPKGHYYPVLLRHKGGTPPPDAVPQTEPEEEIPAIVPVATVAETGRSWLFWVAMLGLLVLGLVAGMALDRRMTAPASSELDRLWAPFLAASSPTLIIYSNPAFTGTPRTGLRIIDGNGKQSAPIDETYTGTGEVASIYELTRLFDRRKATFTLKRSRLVTWDEAKSRNLIFIGAPSQNTALQELPTATEFAVVIDEHEQGYFVNRHPHPGEPARLPYADATQETALIAFLPGLQPDRHILVFSGLTTIGTQAAVEFACQPQNAAKLLEMAGTTGGVVKPFEAILRVSVSRGVGVGAEIVALHLR</sequence>
<dbReference type="STRING" id="474950.SAMN05421771_0569"/>
<keyword evidence="3" id="KW-1185">Reference proteome</keyword>
<feature type="transmembrane region" description="Helical" evidence="1">
    <location>
        <begin position="141"/>
        <end position="161"/>
    </location>
</feature>
<dbReference type="Proteomes" id="UP000199024">
    <property type="component" value="Unassembled WGS sequence"/>
</dbReference>
<accession>A0A1I6LD38</accession>
<organism evidence="2 3">
    <name type="scientific">Granulicella pectinivorans</name>
    <dbReference type="NCBI Taxonomy" id="474950"/>
    <lineage>
        <taxon>Bacteria</taxon>
        <taxon>Pseudomonadati</taxon>
        <taxon>Acidobacteriota</taxon>
        <taxon>Terriglobia</taxon>
        <taxon>Terriglobales</taxon>
        <taxon>Acidobacteriaceae</taxon>
        <taxon>Granulicella</taxon>
    </lineage>
</organism>
<proteinExistence type="predicted"/>
<keyword evidence="1" id="KW-0472">Membrane</keyword>
<reference evidence="2 3" key="1">
    <citation type="submission" date="2016-10" db="EMBL/GenBank/DDBJ databases">
        <authorList>
            <person name="de Groot N.N."/>
        </authorList>
    </citation>
    <scope>NUCLEOTIDE SEQUENCE [LARGE SCALE GENOMIC DNA]</scope>
    <source>
        <strain evidence="2 3">DSM 21001</strain>
    </source>
</reference>
<dbReference type="RefSeq" id="WP_089836426.1">
    <property type="nucleotide sequence ID" value="NZ_FOZL01000001.1"/>
</dbReference>
<dbReference type="EMBL" id="FOZL01000001">
    <property type="protein sequence ID" value="SFS01359.1"/>
    <property type="molecule type" value="Genomic_DNA"/>
</dbReference>
<evidence type="ECO:0000256" key="1">
    <source>
        <dbReference type="SAM" id="Phobius"/>
    </source>
</evidence>
<protein>
    <submittedName>
        <fullName evidence="2">Uncharacterized protein</fullName>
    </submittedName>
</protein>
<gene>
    <name evidence="2" type="ORF">SAMN05421771_0569</name>
</gene>
<name>A0A1I6LD38_9BACT</name>
<dbReference type="OrthoDB" id="108329at2"/>